<dbReference type="RefSeq" id="WP_320002576.1">
    <property type="nucleotide sequence ID" value="NZ_JAUHJS010000001.1"/>
</dbReference>
<sequence length="229" mass="26765">MRRFLGIFLLLGLGACSLEPFEKDEARLGYDYFPLEGGRYWEYTVVRTQYRIDKTIAQDTFQVRWQLEDTLLWTEEVKQMELVSYSLSSSGAWQEDSLWIAERRPNQLILTRGTISTIVLAFPPQTGLQWNGYALQSAQEQLFEVTNSENIFQYDTLTYTPVLEVLQRNYTDNVTGEDDYREIFQKGVGLVYSEKNKTIYCSQEDCRGQQIIEFGERLHYILTAHGKEE</sequence>
<evidence type="ECO:0000313" key="2">
    <source>
        <dbReference type="Proteomes" id="UP001168552"/>
    </source>
</evidence>
<dbReference type="PROSITE" id="PS51257">
    <property type="entry name" value="PROKAR_LIPOPROTEIN"/>
    <property type="match status" value="1"/>
</dbReference>
<accession>A0ABT8F1C9</accession>
<name>A0ABT8F1C9_9BACT</name>
<dbReference type="Proteomes" id="UP001168552">
    <property type="component" value="Unassembled WGS sequence"/>
</dbReference>
<evidence type="ECO:0000313" key="1">
    <source>
        <dbReference type="EMBL" id="MDN4164049.1"/>
    </source>
</evidence>
<comment type="caution">
    <text evidence="1">The sequence shown here is derived from an EMBL/GenBank/DDBJ whole genome shotgun (WGS) entry which is preliminary data.</text>
</comment>
<protein>
    <recommendedName>
        <fullName evidence="3">Lipoprotein</fullName>
    </recommendedName>
</protein>
<dbReference type="EMBL" id="JAUHJS010000001">
    <property type="protein sequence ID" value="MDN4164049.1"/>
    <property type="molecule type" value="Genomic_DNA"/>
</dbReference>
<gene>
    <name evidence="1" type="ORF">QWY31_00980</name>
</gene>
<evidence type="ECO:0008006" key="3">
    <source>
        <dbReference type="Google" id="ProtNLM"/>
    </source>
</evidence>
<organism evidence="1 2">
    <name type="scientific">Shiella aurantiaca</name>
    <dbReference type="NCBI Taxonomy" id="3058365"/>
    <lineage>
        <taxon>Bacteria</taxon>
        <taxon>Pseudomonadati</taxon>
        <taxon>Bacteroidota</taxon>
        <taxon>Cytophagia</taxon>
        <taxon>Cytophagales</taxon>
        <taxon>Shiellaceae</taxon>
        <taxon>Shiella</taxon>
    </lineage>
</organism>
<keyword evidence="2" id="KW-1185">Reference proteome</keyword>
<proteinExistence type="predicted"/>
<reference evidence="1" key="1">
    <citation type="submission" date="2023-06" db="EMBL/GenBank/DDBJ databases">
        <title>Cytophagales bacterium Strain LB-30, isolated from soil.</title>
        <authorList>
            <person name="Liu B."/>
        </authorList>
    </citation>
    <scope>NUCLEOTIDE SEQUENCE</scope>
    <source>
        <strain evidence="1">LB-30</strain>
    </source>
</reference>